<dbReference type="EMBL" id="QRID01000001">
    <property type="protein sequence ID" value="RHG30746.1"/>
    <property type="molecule type" value="Genomic_DNA"/>
</dbReference>
<organism evidence="1 2">
    <name type="scientific">Roseburia intestinalis</name>
    <dbReference type="NCBI Taxonomy" id="166486"/>
    <lineage>
        <taxon>Bacteria</taxon>
        <taxon>Bacillati</taxon>
        <taxon>Bacillota</taxon>
        <taxon>Clostridia</taxon>
        <taxon>Lachnospirales</taxon>
        <taxon>Lachnospiraceae</taxon>
        <taxon>Roseburia</taxon>
    </lineage>
</organism>
<accession>A0A1Q6S8U9</accession>
<protein>
    <submittedName>
        <fullName evidence="1">Uncharacterized protein</fullName>
    </submittedName>
</protein>
<name>A0A1Q6S8U9_9FIRM</name>
<evidence type="ECO:0000313" key="2">
    <source>
        <dbReference type="Proteomes" id="UP000284051"/>
    </source>
</evidence>
<sequence>MLCKFVIVFFVEKFIGFSYNLSRTYLHLTEYFYHEKETRMKMKSDYTLYNQSSIQNYSSIDNVDQAVEYLKDPTHFRSFGQGLTELLQKKNAPVDFSDNAEMADYLFSKLKDIGSTISRATVMSWFTGNHRPKVEAGSRPKIYELCFAMQLTYEETVWFFQHVYYDRAFNCHNIREAVYYYSFLHQLSYQKAQEIIQKIDAAPVTLPVSDDIDTYYTSYVQNTIAAMESADELIDFLIANKADFCHWNKSALHTLHDLISQLIGSKESDDAVNELRTTLYAMSRNRNMISGRISIDIHKYQNCSLLVREILYDAQSYSTNPSDRDYEYILDFIGNRNLYNNSFILDRLVYTHSGMNKNPNIPYIVRNNFPSKKTMSDILSEEKSSVSTSYDSIRKMIVLLDFYRFWLNVKLSVGYTELTKSELTETYIDEANACLVKCGYEELFAANPYDWLFLCAAYSEKPIEYFRACMSPDMWTDDEDF</sequence>
<dbReference type="Proteomes" id="UP000284051">
    <property type="component" value="Unassembled WGS sequence"/>
</dbReference>
<evidence type="ECO:0000313" key="1">
    <source>
        <dbReference type="EMBL" id="RHG30746.1"/>
    </source>
</evidence>
<gene>
    <name evidence="1" type="ORF">DW264_00385</name>
</gene>
<dbReference type="AlphaFoldDB" id="A0A1Q6S8U9"/>
<reference evidence="1 2" key="1">
    <citation type="submission" date="2018-08" db="EMBL/GenBank/DDBJ databases">
        <title>A genome reference for cultivated species of the human gut microbiota.</title>
        <authorList>
            <person name="Zou Y."/>
            <person name="Xue W."/>
            <person name="Luo G."/>
        </authorList>
    </citation>
    <scope>NUCLEOTIDE SEQUENCE [LARGE SCALE GENOMIC DNA]</scope>
    <source>
        <strain evidence="1 2">AM22-21LB</strain>
    </source>
</reference>
<comment type="caution">
    <text evidence="1">The sequence shown here is derived from an EMBL/GenBank/DDBJ whole genome shotgun (WGS) entry which is preliminary data.</text>
</comment>
<proteinExistence type="predicted"/>